<dbReference type="Pfam" id="PF03770">
    <property type="entry name" value="IPK"/>
    <property type="match status" value="1"/>
</dbReference>
<keyword evidence="6" id="KW-1185">Reference proteome</keyword>
<comment type="similarity">
    <text evidence="1 4">Belongs to the inositol phosphokinase (IPK) family.</text>
</comment>
<reference evidence="7" key="2">
    <citation type="submission" date="2020-04" db="EMBL/GenBank/DDBJ databases">
        <authorList>
            <consortium name="NCBI Genome Project"/>
        </authorList>
    </citation>
    <scope>NUCLEOTIDE SEQUENCE</scope>
    <source>
        <strain evidence="7">CBS 304.34</strain>
    </source>
</reference>
<evidence type="ECO:0000256" key="1">
    <source>
        <dbReference type="ARBA" id="ARBA00007374"/>
    </source>
</evidence>
<dbReference type="PANTHER" id="PTHR12400:SF103">
    <property type="entry name" value="INOSITOL POLYPHOSPHATE MULTIKINASE"/>
    <property type="match status" value="1"/>
</dbReference>
<dbReference type="GeneID" id="54459239"/>
<name>A0A6A6Y2M7_9PEZI</name>
<dbReference type="GO" id="GO:0005737">
    <property type="term" value="C:cytoplasm"/>
    <property type="evidence" value="ECO:0007669"/>
    <property type="project" value="TreeGrafter"/>
</dbReference>
<dbReference type="RefSeq" id="XP_033570016.1">
    <property type="nucleotide sequence ID" value="XM_033718346.1"/>
</dbReference>
<dbReference type="Proteomes" id="UP000504636">
    <property type="component" value="Unplaced"/>
</dbReference>
<sequence length="352" mass="38488">MSNQTLDPSTLTAFGNVAAGHDGVLSDPTGALVIKPCTPAEIAFYESVTTSHPDLAAYVPTYMGTLSLNPAATAEASTEDLAEGMIQTADGALERLHGKKLETELSIVLENTAAGFSKPNILDLKLGAQLWDEGAKPEKRARLDKVSKETTSSSLGFRIAGMRTWSAVPSPLAEDLKSFAEVEEETGYTVYNKMYGRKFKAWNVVEGFEAYVLPPGTKKGRRELERARRVLVEFVDGVREVRDIFRRKESRMYSASILLVFEGDAGAFGEKEDLLKKVPAKKGVEAEVEDEEDDDDEEEELPKLVSVKMIDFAHATWTPGLGRDENALQGISNTLKVLVELLGKVNAEIAML</sequence>
<dbReference type="GO" id="GO:0046854">
    <property type="term" value="P:phosphatidylinositol phosphate biosynthetic process"/>
    <property type="evidence" value="ECO:0007669"/>
    <property type="project" value="TreeGrafter"/>
</dbReference>
<reference evidence="7" key="3">
    <citation type="submission" date="2025-04" db="UniProtKB">
        <authorList>
            <consortium name="RefSeq"/>
        </authorList>
    </citation>
    <scope>IDENTIFICATION</scope>
    <source>
        <strain evidence="7">CBS 304.34</strain>
    </source>
</reference>
<gene>
    <name evidence="5 7" type="ORF">BDZ99DRAFT_453787</name>
</gene>
<dbReference type="InterPro" id="IPR005522">
    <property type="entry name" value="IPK"/>
</dbReference>
<organism evidence="5">
    <name type="scientific">Mytilinidion resinicola</name>
    <dbReference type="NCBI Taxonomy" id="574789"/>
    <lineage>
        <taxon>Eukaryota</taxon>
        <taxon>Fungi</taxon>
        <taxon>Dikarya</taxon>
        <taxon>Ascomycota</taxon>
        <taxon>Pezizomycotina</taxon>
        <taxon>Dothideomycetes</taxon>
        <taxon>Pleosporomycetidae</taxon>
        <taxon>Mytilinidiales</taxon>
        <taxon>Mytilinidiaceae</taxon>
        <taxon>Mytilinidion</taxon>
    </lineage>
</organism>
<evidence type="ECO:0000256" key="4">
    <source>
        <dbReference type="RuleBase" id="RU363090"/>
    </source>
</evidence>
<evidence type="ECO:0000313" key="5">
    <source>
        <dbReference type="EMBL" id="KAF2803052.1"/>
    </source>
</evidence>
<protein>
    <recommendedName>
        <fullName evidence="4">Kinase</fullName>
        <ecNumber evidence="4">2.7.-.-</ecNumber>
    </recommendedName>
</protein>
<dbReference type="SUPFAM" id="SSF56104">
    <property type="entry name" value="SAICAR synthase-like"/>
    <property type="match status" value="1"/>
</dbReference>
<accession>A0A6A6Y2M7</accession>
<dbReference type="Gene3D" id="3.30.470.160">
    <property type="entry name" value="Inositol polyphosphate kinase"/>
    <property type="match status" value="1"/>
</dbReference>
<keyword evidence="3 4" id="KW-0418">Kinase</keyword>
<dbReference type="GO" id="GO:0005634">
    <property type="term" value="C:nucleus"/>
    <property type="evidence" value="ECO:0007669"/>
    <property type="project" value="TreeGrafter"/>
</dbReference>
<dbReference type="EC" id="2.7.-.-" evidence="4"/>
<evidence type="ECO:0000313" key="6">
    <source>
        <dbReference type="Proteomes" id="UP000504636"/>
    </source>
</evidence>
<dbReference type="InterPro" id="IPR038286">
    <property type="entry name" value="IPK_sf"/>
</dbReference>
<reference evidence="5 7" key="1">
    <citation type="journal article" date="2020" name="Stud. Mycol.">
        <title>101 Dothideomycetes genomes: a test case for predicting lifestyles and emergence of pathogens.</title>
        <authorList>
            <person name="Haridas S."/>
            <person name="Albert R."/>
            <person name="Binder M."/>
            <person name="Bloem J."/>
            <person name="Labutti K."/>
            <person name="Salamov A."/>
            <person name="Andreopoulos B."/>
            <person name="Baker S."/>
            <person name="Barry K."/>
            <person name="Bills G."/>
            <person name="Bluhm B."/>
            <person name="Cannon C."/>
            <person name="Castanera R."/>
            <person name="Culley D."/>
            <person name="Daum C."/>
            <person name="Ezra D."/>
            <person name="Gonzalez J."/>
            <person name="Henrissat B."/>
            <person name="Kuo A."/>
            <person name="Liang C."/>
            <person name="Lipzen A."/>
            <person name="Lutzoni F."/>
            <person name="Magnuson J."/>
            <person name="Mondo S."/>
            <person name="Nolan M."/>
            <person name="Ohm R."/>
            <person name="Pangilinan J."/>
            <person name="Park H.-J."/>
            <person name="Ramirez L."/>
            <person name="Alfaro M."/>
            <person name="Sun H."/>
            <person name="Tritt A."/>
            <person name="Yoshinaga Y."/>
            <person name="Zwiers L.-H."/>
            <person name="Turgeon B."/>
            <person name="Goodwin S."/>
            <person name="Spatafora J."/>
            <person name="Crous P."/>
            <person name="Grigoriev I."/>
        </authorList>
    </citation>
    <scope>NUCLEOTIDE SEQUENCE</scope>
    <source>
        <strain evidence="5 7">CBS 304.34</strain>
    </source>
</reference>
<dbReference type="GO" id="GO:0000824">
    <property type="term" value="F:inositol-1,4,5,6-tetrakisphosphate 3-kinase activity"/>
    <property type="evidence" value="ECO:0007669"/>
    <property type="project" value="TreeGrafter"/>
</dbReference>
<keyword evidence="2 4" id="KW-0808">Transferase</keyword>
<evidence type="ECO:0000256" key="2">
    <source>
        <dbReference type="ARBA" id="ARBA00022679"/>
    </source>
</evidence>
<dbReference type="EMBL" id="MU003719">
    <property type="protein sequence ID" value="KAF2803052.1"/>
    <property type="molecule type" value="Genomic_DNA"/>
</dbReference>
<proteinExistence type="inferred from homology"/>
<evidence type="ECO:0000313" key="7">
    <source>
        <dbReference type="RefSeq" id="XP_033570016.1"/>
    </source>
</evidence>
<dbReference type="OrthoDB" id="338650at2759"/>
<dbReference type="AlphaFoldDB" id="A0A6A6Y2M7"/>
<evidence type="ECO:0000256" key="3">
    <source>
        <dbReference type="ARBA" id="ARBA00022777"/>
    </source>
</evidence>
<dbReference type="PANTHER" id="PTHR12400">
    <property type="entry name" value="INOSITOL POLYPHOSPHATE KINASE"/>
    <property type="match status" value="1"/>
</dbReference>
<dbReference type="GO" id="GO:0032958">
    <property type="term" value="P:inositol phosphate biosynthetic process"/>
    <property type="evidence" value="ECO:0007669"/>
    <property type="project" value="InterPro"/>
</dbReference>
<dbReference type="GO" id="GO:0008440">
    <property type="term" value="F:inositol-1,4,5-trisphosphate 3-kinase activity"/>
    <property type="evidence" value="ECO:0007669"/>
    <property type="project" value="TreeGrafter"/>
</dbReference>